<protein>
    <submittedName>
        <fullName evidence="3">Uncharacterized protein</fullName>
    </submittedName>
</protein>
<dbReference type="Proteomes" id="UP000887574">
    <property type="component" value="Unplaced"/>
</dbReference>
<proteinExistence type="predicted"/>
<dbReference type="WBParaSite" id="jg25775">
    <property type="protein sequence ID" value="jg25775"/>
    <property type="gene ID" value="jg25775"/>
</dbReference>
<evidence type="ECO:0000256" key="1">
    <source>
        <dbReference type="SAM" id="MobiDB-lite"/>
    </source>
</evidence>
<feature type="compositionally biased region" description="Basic and acidic residues" evidence="1">
    <location>
        <begin position="55"/>
        <end position="68"/>
    </location>
</feature>
<organism evidence="2 3">
    <name type="scientific">Ditylenchus dipsaci</name>
    <dbReference type="NCBI Taxonomy" id="166011"/>
    <lineage>
        <taxon>Eukaryota</taxon>
        <taxon>Metazoa</taxon>
        <taxon>Ecdysozoa</taxon>
        <taxon>Nematoda</taxon>
        <taxon>Chromadorea</taxon>
        <taxon>Rhabditida</taxon>
        <taxon>Tylenchina</taxon>
        <taxon>Tylenchomorpha</taxon>
        <taxon>Sphaerularioidea</taxon>
        <taxon>Anguinidae</taxon>
        <taxon>Anguininae</taxon>
        <taxon>Ditylenchus</taxon>
    </lineage>
</organism>
<evidence type="ECO:0000313" key="2">
    <source>
        <dbReference type="Proteomes" id="UP000887574"/>
    </source>
</evidence>
<reference evidence="3" key="1">
    <citation type="submission" date="2022-11" db="UniProtKB">
        <authorList>
            <consortium name="WormBaseParasite"/>
        </authorList>
    </citation>
    <scope>IDENTIFICATION</scope>
</reference>
<feature type="compositionally biased region" description="Polar residues" evidence="1">
    <location>
        <begin position="29"/>
        <end position="38"/>
    </location>
</feature>
<accession>A0A915E4P8</accession>
<keyword evidence="2" id="KW-1185">Reference proteome</keyword>
<sequence length="117" mass="12752">MDLPTKSDSESEGSITDIDKAEEPKTPATARSISSSMPLSGRDSKNLDSSRPLVKFKEDENHGDEKSKKAIEDIIKQQEIETKFILASDGNPSILPTVLNKFCRAAVQMLTNGVQSS</sequence>
<evidence type="ECO:0000313" key="3">
    <source>
        <dbReference type="WBParaSite" id="jg25775"/>
    </source>
</evidence>
<feature type="region of interest" description="Disordered" evidence="1">
    <location>
        <begin position="1"/>
        <end position="68"/>
    </location>
</feature>
<name>A0A915E4P8_9BILA</name>
<dbReference type="AlphaFoldDB" id="A0A915E4P8"/>